<organism evidence="2 3">
    <name type="scientific">Hevea brasiliensis</name>
    <name type="common">Para rubber tree</name>
    <name type="synonym">Siphonia brasiliensis</name>
    <dbReference type="NCBI Taxonomy" id="3981"/>
    <lineage>
        <taxon>Eukaryota</taxon>
        <taxon>Viridiplantae</taxon>
        <taxon>Streptophyta</taxon>
        <taxon>Embryophyta</taxon>
        <taxon>Tracheophyta</taxon>
        <taxon>Spermatophyta</taxon>
        <taxon>Magnoliopsida</taxon>
        <taxon>eudicotyledons</taxon>
        <taxon>Gunneridae</taxon>
        <taxon>Pentapetalae</taxon>
        <taxon>rosids</taxon>
        <taxon>fabids</taxon>
        <taxon>Malpighiales</taxon>
        <taxon>Euphorbiaceae</taxon>
        <taxon>Crotonoideae</taxon>
        <taxon>Micrandreae</taxon>
        <taxon>Hevea</taxon>
    </lineage>
</organism>
<evidence type="ECO:0000313" key="3">
    <source>
        <dbReference type="Proteomes" id="UP001174677"/>
    </source>
</evidence>
<evidence type="ECO:0008006" key="4">
    <source>
        <dbReference type="Google" id="ProtNLM"/>
    </source>
</evidence>
<evidence type="ECO:0000313" key="2">
    <source>
        <dbReference type="EMBL" id="KAJ9173664.1"/>
    </source>
</evidence>
<name>A0ABQ9M416_HEVBR</name>
<dbReference type="EMBL" id="JARPOI010000009">
    <property type="protein sequence ID" value="KAJ9173664.1"/>
    <property type="molecule type" value="Genomic_DNA"/>
</dbReference>
<dbReference type="Gene3D" id="2.40.160.200">
    <property type="entry name" value="LURP1-related"/>
    <property type="match status" value="1"/>
</dbReference>
<dbReference type="InterPro" id="IPR038595">
    <property type="entry name" value="LOR_sf"/>
</dbReference>
<comment type="caution">
    <text evidence="2">The sequence shown here is derived from an EMBL/GenBank/DDBJ whole genome shotgun (WGS) entry which is preliminary data.</text>
</comment>
<keyword evidence="3" id="KW-1185">Reference proteome</keyword>
<dbReference type="PANTHER" id="PTHR31087">
    <property type="match status" value="1"/>
</dbReference>
<gene>
    <name evidence="2" type="ORF">P3X46_016777</name>
</gene>
<accession>A0ABQ9M416</accession>
<comment type="similarity">
    <text evidence="1">Belongs to the LOR family.</text>
</comment>
<dbReference type="PANTHER" id="PTHR31087:SF14">
    <property type="entry name" value="PROTEIN LURP-ONE-RELATED 17"/>
    <property type="match status" value="1"/>
</dbReference>
<evidence type="ECO:0000256" key="1">
    <source>
        <dbReference type="ARBA" id="ARBA00005437"/>
    </source>
</evidence>
<dbReference type="InterPro" id="IPR007612">
    <property type="entry name" value="LOR"/>
</dbReference>
<dbReference type="SUPFAM" id="SSF54518">
    <property type="entry name" value="Tubby C-terminal domain-like"/>
    <property type="match status" value="1"/>
</dbReference>
<sequence>MFFFLKSLSRSVHDEEQHHQESEIKITTDGIGTCTSLTVWRKSLIINCSGFTVINSHGDLAYRVDNYIAHPDELILMDGSGKSILTMHRHKKLGLGESWLIYEGEMGECCPRTKLSKKPIWSVKKHIQILKANQNNVLAYVFRGTIDRKRHSYVIEGSYAHRSCKVLDESRRVVAEIKRKEAKTGGVSFGIEVFALIVQPGFDPGFAMALVLILDQMFS</sequence>
<reference evidence="2" key="1">
    <citation type="journal article" date="2023" name="Plant Biotechnol. J.">
        <title>Chromosome-level wild Hevea brasiliensis genome provides new tools for genomic-assisted breeding and valuable loci to elevate rubber yield.</title>
        <authorList>
            <person name="Cheng H."/>
            <person name="Song X."/>
            <person name="Hu Y."/>
            <person name="Wu T."/>
            <person name="Yang Q."/>
            <person name="An Z."/>
            <person name="Feng S."/>
            <person name="Deng Z."/>
            <person name="Wu W."/>
            <person name="Zeng X."/>
            <person name="Tu M."/>
            <person name="Wang X."/>
            <person name="Huang H."/>
        </authorList>
    </citation>
    <scope>NUCLEOTIDE SEQUENCE</scope>
    <source>
        <strain evidence="2">MT/VB/25A 57/8</strain>
    </source>
</reference>
<protein>
    <recommendedName>
        <fullName evidence="4">Protein LURP-one-related 17</fullName>
    </recommendedName>
</protein>
<dbReference type="Pfam" id="PF04525">
    <property type="entry name" value="LOR"/>
    <property type="match status" value="1"/>
</dbReference>
<dbReference type="InterPro" id="IPR025659">
    <property type="entry name" value="Tubby-like_C"/>
</dbReference>
<dbReference type="Proteomes" id="UP001174677">
    <property type="component" value="Chromosome 9"/>
</dbReference>
<proteinExistence type="inferred from homology"/>